<dbReference type="InterPro" id="IPR001789">
    <property type="entry name" value="Sig_transdc_resp-reg_receiver"/>
</dbReference>
<feature type="modified residue" description="4-aspartylphosphate" evidence="2">
    <location>
        <position position="52"/>
    </location>
</feature>
<proteinExistence type="predicted"/>
<dbReference type="InterPro" id="IPR011006">
    <property type="entry name" value="CheY-like_superfamily"/>
</dbReference>
<reference evidence="4 5" key="1">
    <citation type="submission" date="2019-11" db="EMBL/GenBank/DDBJ databases">
        <title>Novel species isolated from a subtropical stream in China.</title>
        <authorList>
            <person name="Lu H."/>
        </authorList>
    </citation>
    <scope>NUCLEOTIDE SEQUENCE [LARGE SCALE GENOMIC DNA]</scope>
    <source>
        <strain evidence="4 5">FT92W</strain>
    </source>
</reference>
<dbReference type="InterPro" id="IPR050595">
    <property type="entry name" value="Bact_response_regulator"/>
</dbReference>
<dbReference type="SMART" id="SM00448">
    <property type="entry name" value="REC"/>
    <property type="match status" value="1"/>
</dbReference>
<feature type="domain" description="Response regulatory" evidence="3">
    <location>
        <begin position="3"/>
        <end position="119"/>
    </location>
</feature>
<dbReference type="Gene3D" id="3.40.50.2300">
    <property type="match status" value="2"/>
</dbReference>
<dbReference type="RefSeq" id="WP_154371685.1">
    <property type="nucleotide sequence ID" value="NZ_WKJJ01000003.1"/>
</dbReference>
<dbReference type="GO" id="GO:0000160">
    <property type="term" value="P:phosphorelay signal transduction system"/>
    <property type="evidence" value="ECO:0007669"/>
    <property type="project" value="InterPro"/>
</dbReference>
<comment type="caution">
    <text evidence="4">The sequence shown here is derived from an EMBL/GenBank/DDBJ whole genome shotgun (WGS) entry which is preliminary data.</text>
</comment>
<evidence type="ECO:0000313" key="5">
    <source>
        <dbReference type="Proteomes" id="UP000446768"/>
    </source>
</evidence>
<feature type="modified residue" description="4-aspartylphosphate" evidence="2">
    <location>
        <position position="196"/>
    </location>
</feature>
<organism evidence="4 5">
    <name type="scientific">Pseudoduganella rivuli</name>
    <dbReference type="NCBI Taxonomy" id="2666085"/>
    <lineage>
        <taxon>Bacteria</taxon>
        <taxon>Pseudomonadati</taxon>
        <taxon>Pseudomonadota</taxon>
        <taxon>Betaproteobacteria</taxon>
        <taxon>Burkholderiales</taxon>
        <taxon>Oxalobacteraceae</taxon>
        <taxon>Telluria group</taxon>
        <taxon>Pseudoduganella</taxon>
    </lineage>
</organism>
<dbReference type="Proteomes" id="UP000446768">
    <property type="component" value="Unassembled WGS sequence"/>
</dbReference>
<evidence type="ECO:0000259" key="3">
    <source>
        <dbReference type="PROSITE" id="PS50110"/>
    </source>
</evidence>
<sequence>MARVLIIEDNQPNMDLLAYLLSAFGHQPLCAYDGVEGVELARDALPDLIVCDLHLPRLDGYGVVRSLKGDPRTRAIPVLAASALPVSDGGEALRAAGFDGHLPKSLEPDALIPSLEAWLAPHQRGVAPDSHDGAAVQDDAATLPGARRLLLLDAAPDNCGLAASIAGHLGYSITTAATAAQADACAGQSFDLLLCDLDGPEDHANALLDAAARHWPTLPMVAIRAADSDAISPAIAARHPAPVLLAHPLEPQQLAAALDAALPVRST</sequence>
<dbReference type="EMBL" id="WKJJ01000003">
    <property type="protein sequence ID" value="MRV71195.1"/>
    <property type="molecule type" value="Genomic_DNA"/>
</dbReference>
<evidence type="ECO:0000256" key="2">
    <source>
        <dbReference type="PROSITE-ProRule" id="PRU00169"/>
    </source>
</evidence>
<gene>
    <name evidence="4" type="ORF">GJ700_05610</name>
</gene>
<dbReference type="Pfam" id="PF00072">
    <property type="entry name" value="Response_reg"/>
    <property type="match status" value="1"/>
</dbReference>
<evidence type="ECO:0000256" key="1">
    <source>
        <dbReference type="ARBA" id="ARBA00022553"/>
    </source>
</evidence>
<dbReference type="SUPFAM" id="SSF52172">
    <property type="entry name" value="CheY-like"/>
    <property type="match status" value="2"/>
</dbReference>
<protein>
    <submittedName>
        <fullName evidence="4">Response regulator</fullName>
    </submittedName>
</protein>
<dbReference type="PANTHER" id="PTHR44591">
    <property type="entry name" value="STRESS RESPONSE REGULATOR PROTEIN 1"/>
    <property type="match status" value="1"/>
</dbReference>
<feature type="domain" description="Response regulatory" evidence="3">
    <location>
        <begin position="148"/>
        <end position="262"/>
    </location>
</feature>
<name>A0A7X2IJZ1_9BURK</name>
<evidence type="ECO:0000313" key="4">
    <source>
        <dbReference type="EMBL" id="MRV71195.1"/>
    </source>
</evidence>
<keyword evidence="5" id="KW-1185">Reference proteome</keyword>
<dbReference type="PANTHER" id="PTHR44591:SF3">
    <property type="entry name" value="RESPONSE REGULATORY DOMAIN-CONTAINING PROTEIN"/>
    <property type="match status" value="1"/>
</dbReference>
<dbReference type="PROSITE" id="PS50110">
    <property type="entry name" value="RESPONSE_REGULATORY"/>
    <property type="match status" value="2"/>
</dbReference>
<keyword evidence="1 2" id="KW-0597">Phosphoprotein</keyword>
<dbReference type="AlphaFoldDB" id="A0A7X2IJZ1"/>
<accession>A0A7X2IJZ1</accession>